<organism evidence="4 5">
    <name type="scientific">Bradyrhizobium frederickii</name>
    <dbReference type="NCBI Taxonomy" id="2560054"/>
    <lineage>
        <taxon>Bacteria</taxon>
        <taxon>Pseudomonadati</taxon>
        <taxon>Pseudomonadota</taxon>
        <taxon>Alphaproteobacteria</taxon>
        <taxon>Hyphomicrobiales</taxon>
        <taxon>Nitrobacteraceae</taxon>
        <taxon>Bradyrhizobium</taxon>
    </lineage>
</organism>
<dbReference type="SUPFAM" id="SSF47413">
    <property type="entry name" value="lambda repressor-like DNA-binding domains"/>
    <property type="match status" value="2"/>
</dbReference>
<feature type="domain" description="HTH cro/C1-type" evidence="3">
    <location>
        <begin position="104"/>
        <end position="134"/>
    </location>
</feature>
<sequence>MSKRPTRKKPDEIRGRDQTRPTPEAVGAKIRKAREALGWTQSRLADLVGTTQQTIEKIEAGKVKRTSYLHDILTALNLPPERDIFVKQFPVFHGFIRNVGGEHLRIRRETRGLEIQELAALAGVSPEAIQALETSQDNNVMDPPSPHFGVAQAVDRALRRLERRDPAGEPSSAPGDIVAALPSGELDFPYFRMGETKGIFFDYFGPPPWDIPRVRGYFGLSVSNWIRGSYNFKPIKAGARFYARPFRDPPSEPVHVIAHRANTHPAAIDHVFIGLMIAVNDESATLQLTETGSPLVLPVDDWNFSQVQFAALTDIWGALRARLGEPPAP</sequence>
<dbReference type="PANTHER" id="PTHR46797:SF11">
    <property type="entry name" value="HTH-TYPE TRANSCRIPTIONAL REGULATOR PUUR"/>
    <property type="match status" value="1"/>
</dbReference>
<dbReference type="SMART" id="SM00530">
    <property type="entry name" value="HTH_XRE"/>
    <property type="match status" value="2"/>
</dbReference>
<evidence type="ECO:0000256" key="1">
    <source>
        <dbReference type="ARBA" id="ARBA00023125"/>
    </source>
</evidence>
<proteinExistence type="predicted"/>
<name>A0A4Y9NZR9_9BRAD</name>
<evidence type="ECO:0000256" key="2">
    <source>
        <dbReference type="SAM" id="MobiDB-lite"/>
    </source>
</evidence>
<dbReference type="GO" id="GO:0003677">
    <property type="term" value="F:DNA binding"/>
    <property type="evidence" value="ECO:0007669"/>
    <property type="project" value="UniProtKB-KW"/>
</dbReference>
<dbReference type="Gene3D" id="1.10.260.40">
    <property type="entry name" value="lambda repressor-like DNA-binding domains"/>
    <property type="match status" value="2"/>
</dbReference>
<evidence type="ECO:0000259" key="3">
    <source>
        <dbReference type="PROSITE" id="PS50943"/>
    </source>
</evidence>
<evidence type="ECO:0000313" key="5">
    <source>
        <dbReference type="Proteomes" id="UP000297700"/>
    </source>
</evidence>
<dbReference type="InterPro" id="IPR010982">
    <property type="entry name" value="Lambda_DNA-bd_dom_sf"/>
</dbReference>
<dbReference type="AlphaFoldDB" id="A0A4Y9NZR9"/>
<dbReference type="PANTHER" id="PTHR46797">
    <property type="entry name" value="HTH-TYPE TRANSCRIPTIONAL REGULATOR"/>
    <property type="match status" value="1"/>
</dbReference>
<dbReference type="GO" id="GO:0005829">
    <property type="term" value="C:cytosol"/>
    <property type="evidence" value="ECO:0007669"/>
    <property type="project" value="TreeGrafter"/>
</dbReference>
<dbReference type="GO" id="GO:0003700">
    <property type="term" value="F:DNA-binding transcription factor activity"/>
    <property type="evidence" value="ECO:0007669"/>
    <property type="project" value="TreeGrafter"/>
</dbReference>
<accession>A0A4Y9NZR9</accession>
<protein>
    <submittedName>
        <fullName evidence="4">XRE family transcriptional regulator</fullName>
    </submittedName>
</protein>
<feature type="region of interest" description="Disordered" evidence="2">
    <location>
        <begin position="1"/>
        <end position="26"/>
    </location>
</feature>
<evidence type="ECO:0000313" key="4">
    <source>
        <dbReference type="EMBL" id="TFV71695.1"/>
    </source>
</evidence>
<dbReference type="InterPro" id="IPR050807">
    <property type="entry name" value="TransReg_Diox_bact_type"/>
</dbReference>
<reference evidence="4 5" key="1">
    <citation type="submission" date="2019-03" db="EMBL/GenBank/DDBJ databases">
        <title>Bradyrhizobium strains diversity.</title>
        <authorList>
            <person name="Urquiaga M.C.O."/>
            <person name="Hungria M."/>
            <person name="Delamuta J.R.M."/>
            <person name="Klepa M.S."/>
        </authorList>
    </citation>
    <scope>NUCLEOTIDE SEQUENCE [LARGE SCALE GENOMIC DNA]</scope>
    <source>
        <strain evidence="4 5">CNPSo 3426</strain>
    </source>
</reference>
<comment type="caution">
    <text evidence="4">The sequence shown here is derived from an EMBL/GenBank/DDBJ whole genome shotgun (WGS) entry which is preliminary data.</text>
</comment>
<dbReference type="Proteomes" id="UP000297700">
    <property type="component" value="Unassembled WGS sequence"/>
</dbReference>
<dbReference type="CDD" id="cd00093">
    <property type="entry name" value="HTH_XRE"/>
    <property type="match status" value="2"/>
</dbReference>
<dbReference type="EMBL" id="SPQS01000016">
    <property type="protein sequence ID" value="TFV71695.1"/>
    <property type="molecule type" value="Genomic_DNA"/>
</dbReference>
<keyword evidence="1" id="KW-0238">DNA-binding</keyword>
<dbReference type="RefSeq" id="WP_135165974.1">
    <property type="nucleotide sequence ID" value="NZ_SPQS01000016.1"/>
</dbReference>
<feature type="domain" description="HTH cro/C1-type" evidence="3">
    <location>
        <begin position="30"/>
        <end position="84"/>
    </location>
</feature>
<dbReference type="InterPro" id="IPR001387">
    <property type="entry name" value="Cro/C1-type_HTH"/>
</dbReference>
<dbReference type="Pfam" id="PF01381">
    <property type="entry name" value="HTH_3"/>
    <property type="match status" value="1"/>
</dbReference>
<gene>
    <name evidence="4" type="ORF">E4K64_25545</name>
</gene>
<feature type="compositionally biased region" description="Basic and acidic residues" evidence="2">
    <location>
        <begin position="8"/>
        <end position="19"/>
    </location>
</feature>
<dbReference type="PROSITE" id="PS50943">
    <property type="entry name" value="HTH_CROC1"/>
    <property type="match status" value="2"/>
</dbReference>